<protein>
    <submittedName>
        <fullName evidence="2">Sugar kinase of the NBD/HSP70 family, may contain an N-terminal HTH domain</fullName>
    </submittedName>
</protein>
<dbReference type="InterPro" id="IPR036390">
    <property type="entry name" value="WH_DNA-bd_sf"/>
</dbReference>
<dbReference type="Pfam" id="PF00480">
    <property type="entry name" value="ROK"/>
    <property type="match status" value="1"/>
</dbReference>
<dbReference type="Proteomes" id="UP000198859">
    <property type="component" value="Chromosome I"/>
</dbReference>
<gene>
    <name evidence="2" type="ORF">SAMN04488570_3755</name>
</gene>
<dbReference type="RefSeq" id="WP_091732912.1">
    <property type="nucleotide sequence ID" value="NZ_LT629757.1"/>
</dbReference>
<keyword evidence="2" id="KW-0808">Transferase</keyword>
<dbReference type="EMBL" id="LT629757">
    <property type="protein sequence ID" value="SDT17782.1"/>
    <property type="molecule type" value="Genomic_DNA"/>
</dbReference>
<dbReference type="PANTHER" id="PTHR18964:SF173">
    <property type="entry name" value="GLUCOKINASE"/>
    <property type="match status" value="1"/>
</dbReference>
<dbReference type="InterPro" id="IPR000600">
    <property type="entry name" value="ROK"/>
</dbReference>
<dbReference type="STRING" id="642780.SAMN04488570_3755"/>
<dbReference type="AlphaFoldDB" id="A0A1H1Y8P5"/>
<evidence type="ECO:0000313" key="2">
    <source>
        <dbReference type="EMBL" id="SDT17782.1"/>
    </source>
</evidence>
<proteinExistence type="inferred from homology"/>
<reference evidence="3" key="1">
    <citation type="submission" date="2016-10" db="EMBL/GenBank/DDBJ databases">
        <authorList>
            <person name="Varghese N."/>
            <person name="Submissions S."/>
        </authorList>
    </citation>
    <scope>NUCLEOTIDE SEQUENCE [LARGE SCALE GENOMIC DNA]</scope>
    <source>
        <strain evidence="3">DSM 22127</strain>
    </source>
</reference>
<sequence length="394" mass="40140">MVVTSPVPASVSEPGVAAALALFATGARLSRAEVAGRTGWARVTVTARLERLLEDGLLESFESRVNGRGRPATHYRLAVDAGSLLVADIGASGLRVARCDLAGRPGPSQHLPSEIGDGPDAVLGVVRAGWEDLMEGAPPVWGVAVSLPGPVELSTGRVVDPPIMTGWNDYGVRDELATWFGTTAHVENDANAIALGEVAAVTEAGGSLSDVLVVKVGTGVGAGIISGGQVLRGAAGAAGDIGHTEADVAGVRSDRPLCRCGKLGCVEAYAGGWALVRDARERGLEVEGLDDFLECLVAGDPVARALTAEAGQVLGSAVATTVSLLNPEQVLLAGALGLVGEHLVAGVRQRVYARSLPLATRTLRIQGGRLGVEAGVRGLAHELSRRVLLGAAAG</sequence>
<dbReference type="InterPro" id="IPR043129">
    <property type="entry name" value="ATPase_NBD"/>
</dbReference>
<comment type="similarity">
    <text evidence="1">Belongs to the ROK (NagC/XylR) family.</text>
</comment>
<accession>A0A1H1Y8P5</accession>
<dbReference type="InterPro" id="IPR049874">
    <property type="entry name" value="ROK_cs"/>
</dbReference>
<organism evidence="2 3">
    <name type="scientific">Nocardioides scoriae</name>
    <dbReference type="NCBI Taxonomy" id="642780"/>
    <lineage>
        <taxon>Bacteria</taxon>
        <taxon>Bacillati</taxon>
        <taxon>Actinomycetota</taxon>
        <taxon>Actinomycetes</taxon>
        <taxon>Propionibacteriales</taxon>
        <taxon>Nocardioidaceae</taxon>
        <taxon>Nocardioides</taxon>
    </lineage>
</organism>
<evidence type="ECO:0000313" key="3">
    <source>
        <dbReference type="Proteomes" id="UP000198859"/>
    </source>
</evidence>
<dbReference type="InterPro" id="IPR036388">
    <property type="entry name" value="WH-like_DNA-bd_sf"/>
</dbReference>
<name>A0A1H1Y8P5_9ACTN</name>
<dbReference type="Gene3D" id="3.30.420.40">
    <property type="match status" value="2"/>
</dbReference>
<dbReference type="SUPFAM" id="SSF53067">
    <property type="entry name" value="Actin-like ATPase domain"/>
    <property type="match status" value="1"/>
</dbReference>
<dbReference type="Gene3D" id="1.10.10.10">
    <property type="entry name" value="Winged helix-like DNA-binding domain superfamily/Winged helix DNA-binding domain"/>
    <property type="match status" value="1"/>
</dbReference>
<dbReference type="PROSITE" id="PS01125">
    <property type="entry name" value="ROK"/>
    <property type="match status" value="1"/>
</dbReference>
<keyword evidence="3" id="KW-1185">Reference proteome</keyword>
<dbReference type="GO" id="GO:0016301">
    <property type="term" value="F:kinase activity"/>
    <property type="evidence" value="ECO:0007669"/>
    <property type="project" value="UniProtKB-KW"/>
</dbReference>
<dbReference type="SUPFAM" id="SSF46785">
    <property type="entry name" value="Winged helix' DNA-binding domain"/>
    <property type="match status" value="1"/>
</dbReference>
<evidence type="ECO:0000256" key="1">
    <source>
        <dbReference type="ARBA" id="ARBA00006479"/>
    </source>
</evidence>
<keyword evidence="2" id="KW-0418">Kinase</keyword>
<dbReference type="PANTHER" id="PTHR18964">
    <property type="entry name" value="ROK (REPRESSOR, ORF, KINASE) FAMILY"/>
    <property type="match status" value="1"/>
</dbReference>
<dbReference type="OrthoDB" id="3189808at2"/>